<evidence type="ECO:0000313" key="6">
    <source>
        <dbReference type="Proteomes" id="UP000034752"/>
    </source>
</evidence>
<comment type="similarity">
    <text evidence="1 2">Belongs to the peptidase M16 family.</text>
</comment>
<dbReference type="PANTHER" id="PTHR11851:SF49">
    <property type="entry name" value="MITOCHONDRIAL-PROCESSING PEPTIDASE SUBUNIT ALPHA"/>
    <property type="match status" value="1"/>
</dbReference>
<dbReference type="EMBL" id="LCIJ01000006">
    <property type="protein sequence ID" value="KKT52880.1"/>
    <property type="molecule type" value="Genomic_DNA"/>
</dbReference>
<dbReference type="Gene3D" id="3.30.830.10">
    <property type="entry name" value="Metalloenzyme, LuxS/M16 peptidase-like"/>
    <property type="match status" value="2"/>
</dbReference>
<feature type="domain" description="Peptidase M16 C-terminal" evidence="4">
    <location>
        <begin position="169"/>
        <end position="344"/>
    </location>
</feature>
<dbReference type="Pfam" id="PF00675">
    <property type="entry name" value="Peptidase_M16"/>
    <property type="match status" value="1"/>
</dbReference>
<gene>
    <name evidence="5" type="ORF">VE96_C0006G0007</name>
</gene>
<organism evidence="5 6">
    <name type="scientific">candidate division Kazan bacterium GW2011_GWA1_44_22</name>
    <dbReference type="NCBI Taxonomy" id="1620410"/>
    <lineage>
        <taxon>Bacteria</taxon>
        <taxon>Bacteria division Kazan-3B-28</taxon>
    </lineage>
</organism>
<keyword evidence="5" id="KW-0645">Protease</keyword>
<evidence type="ECO:0000259" key="4">
    <source>
        <dbReference type="Pfam" id="PF05193"/>
    </source>
</evidence>
<dbReference type="InterPro" id="IPR011249">
    <property type="entry name" value="Metalloenz_LuxS/M16"/>
</dbReference>
<name>A0A0G1I0Z4_UNCK3</name>
<dbReference type="GO" id="GO:0004222">
    <property type="term" value="F:metalloendopeptidase activity"/>
    <property type="evidence" value="ECO:0007669"/>
    <property type="project" value="InterPro"/>
</dbReference>
<dbReference type="AlphaFoldDB" id="A0A0G1I0Z4"/>
<reference evidence="5 6" key="1">
    <citation type="journal article" date="2015" name="Nature">
        <title>rRNA introns, odd ribosomes, and small enigmatic genomes across a large radiation of phyla.</title>
        <authorList>
            <person name="Brown C.T."/>
            <person name="Hug L.A."/>
            <person name="Thomas B.C."/>
            <person name="Sharon I."/>
            <person name="Castelle C.J."/>
            <person name="Singh A."/>
            <person name="Wilkins M.J."/>
            <person name="Williams K.H."/>
            <person name="Banfield J.F."/>
        </authorList>
    </citation>
    <scope>NUCLEOTIDE SEQUENCE [LARGE SCALE GENOMIC DNA]</scope>
</reference>
<dbReference type="InterPro" id="IPR001431">
    <property type="entry name" value="Pept_M16_Zn_BS"/>
</dbReference>
<accession>A0A0G1I0Z4</accession>
<feature type="domain" description="Peptidase M16 N-terminal" evidence="3">
    <location>
        <begin position="22"/>
        <end position="161"/>
    </location>
</feature>
<evidence type="ECO:0000256" key="1">
    <source>
        <dbReference type="ARBA" id="ARBA00007261"/>
    </source>
</evidence>
<dbReference type="Pfam" id="PF05193">
    <property type="entry name" value="Peptidase_M16_C"/>
    <property type="match status" value="1"/>
</dbReference>
<dbReference type="SUPFAM" id="SSF63411">
    <property type="entry name" value="LuxS/MPP-like metallohydrolase"/>
    <property type="match status" value="2"/>
</dbReference>
<dbReference type="InterPro" id="IPR007863">
    <property type="entry name" value="Peptidase_M16_C"/>
</dbReference>
<dbReference type="InterPro" id="IPR011765">
    <property type="entry name" value="Pept_M16_N"/>
</dbReference>
<dbReference type="Proteomes" id="UP000034752">
    <property type="component" value="Unassembled WGS sequence"/>
</dbReference>
<protein>
    <submittedName>
        <fullName evidence="5">Processing protease</fullName>
    </submittedName>
</protein>
<dbReference type="GO" id="GO:0006508">
    <property type="term" value="P:proteolysis"/>
    <property type="evidence" value="ECO:0007669"/>
    <property type="project" value="UniProtKB-KW"/>
</dbReference>
<evidence type="ECO:0000256" key="2">
    <source>
        <dbReference type="RuleBase" id="RU004447"/>
    </source>
</evidence>
<sequence>MLEIKKAVLPNRLRIRVVPMKSTETVAVFIMARAGSRYESAKNLGIAHFLEHMFFKGGNRYPTPKAVAEAIDGVGGIFNAFTGNDAVGYYIKVAKENITLAFDVLSDMLLNSKFSPEDIDREKGVIIEEYNMHRDNPRSVLADEFQTLIYGEHPLGKPIIGDMKFIKQATRKDFVGYQKELYSPANIVVAVAGNTTLAEVKKLVSKYLKLAKGGSKNTPLPYQAPTTYKKRLKVIYKKTEQAHLAIGMPTFGGLNPHRYVVDVLAVILGGGMSSRLFTSIRERHGLAYYVWAGHDMYADTGNFVIGAGVNIKKVDFAIKLILDELKIIQASPVPAPELEKAKQSIIGNMALRLESSDTVANGLAYQELLYDKVESIAEIKRKYRAVTAKDVQNLAKKIFQKDKILLAVIGPYHNQADFAKLIK</sequence>
<evidence type="ECO:0000313" key="5">
    <source>
        <dbReference type="EMBL" id="KKT52880.1"/>
    </source>
</evidence>
<dbReference type="InterPro" id="IPR050361">
    <property type="entry name" value="MPP/UQCRC_Complex"/>
</dbReference>
<dbReference type="GO" id="GO:0046872">
    <property type="term" value="F:metal ion binding"/>
    <property type="evidence" value="ECO:0007669"/>
    <property type="project" value="InterPro"/>
</dbReference>
<keyword evidence="5" id="KW-0378">Hydrolase</keyword>
<dbReference type="PANTHER" id="PTHR11851">
    <property type="entry name" value="METALLOPROTEASE"/>
    <property type="match status" value="1"/>
</dbReference>
<comment type="caution">
    <text evidence="5">The sequence shown here is derived from an EMBL/GenBank/DDBJ whole genome shotgun (WGS) entry which is preliminary data.</text>
</comment>
<proteinExistence type="inferred from homology"/>
<dbReference type="PROSITE" id="PS00143">
    <property type="entry name" value="INSULINASE"/>
    <property type="match status" value="1"/>
</dbReference>
<evidence type="ECO:0000259" key="3">
    <source>
        <dbReference type="Pfam" id="PF00675"/>
    </source>
</evidence>